<accession>A0ABQ9GHU9</accession>
<evidence type="ECO:0000313" key="2">
    <source>
        <dbReference type="EMBL" id="KAJ8871569.1"/>
    </source>
</evidence>
<dbReference type="EMBL" id="JARBHB010000012">
    <property type="protein sequence ID" value="KAJ8871569.1"/>
    <property type="molecule type" value="Genomic_DNA"/>
</dbReference>
<feature type="region of interest" description="Disordered" evidence="1">
    <location>
        <begin position="13"/>
        <end position="43"/>
    </location>
</feature>
<dbReference type="Proteomes" id="UP001159363">
    <property type="component" value="Chromosome 11"/>
</dbReference>
<name>A0ABQ9GHU9_9NEOP</name>
<evidence type="ECO:0000256" key="1">
    <source>
        <dbReference type="SAM" id="MobiDB-lite"/>
    </source>
</evidence>
<feature type="compositionally biased region" description="Basic and acidic residues" evidence="1">
    <location>
        <begin position="16"/>
        <end position="25"/>
    </location>
</feature>
<evidence type="ECO:0000313" key="3">
    <source>
        <dbReference type="Proteomes" id="UP001159363"/>
    </source>
</evidence>
<protein>
    <submittedName>
        <fullName evidence="2">Uncharacterized protein</fullName>
    </submittedName>
</protein>
<comment type="caution">
    <text evidence="2">The sequence shown here is derived from an EMBL/GenBank/DDBJ whole genome shotgun (WGS) entry which is preliminary data.</text>
</comment>
<gene>
    <name evidence="2" type="ORF">PR048_027895</name>
</gene>
<reference evidence="2 3" key="1">
    <citation type="submission" date="2023-02" db="EMBL/GenBank/DDBJ databases">
        <title>LHISI_Scaffold_Assembly.</title>
        <authorList>
            <person name="Stuart O.P."/>
            <person name="Cleave R."/>
            <person name="Magrath M.J.L."/>
            <person name="Mikheyev A.S."/>
        </authorList>
    </citation>
    <scope>NUCLEOTIDE SEQUENCE [LARGE SCALE GENOMIC DNA]</scope>
    <source>
        <strain evidence="2">Daus_M_001</strain>
        <tissue evidence="2">Leg muscle</tissue>
    </source>
</reference>
<sequence length="299" mass="32880">MRVIEVWSSAGMKGRGNREIPDKTRRPVASSGTIPVRENPVTLPGIEPGSSWWEASRLTAQPPLPQCHNIGRSSEFEGATSAVWVLSKLFAAAAVAGESRVSTGREYVLRRALASKLRIVNITRFYCLHGNIRQSTALRWKAKAARSSVDTRRPRDLRRVVYRPRSRLLRQAAEQGFRSSPLLGHHESGCRAALYAACAFRILGKARAFCVRDDLRRAAVVERLASSPPTEANRVQSPAGSLRIFASGNRSGRCRWSACFLGELPFPPPVHSGSAPFLPRFALIGSQDLAVKEPPKSPH</sequence>
<proteinExistence type="predicted"/>
<keyword evidence="3" id="KW-1185">Reference proteome</keyword>
<organism evidence="2 3">
    <name type="scientific">Dryococelus australis</name>
    <dbReference type="NCBI Taxonomy" id="614101"/>
    <lineage>
        <taxon>Eukaryota</taxon>
        <taxon>Metazoa</taxon>
        <taxon>Ecdysozoa</taxon>
        <taxon>Arthropoda</taxon>
        <taxon>Hexapoda</taxon>
        <taxon>Insecta</taxon>
        <taxon>Pterygota</taxon>
        <taxon>Neoptera</taxon>
        <taxon>Polyneoptera</taxon>
        <taxon>Phasmatodea</taxon>
        <taxon>Verophasmatodea</taxon>
        <taxon>Anareolatae</taxon>
        <taxon>Phasmatidae</taxon>
        <taxon>Eurycanthinae</taxon>
        <taxon>Dryococelus</taxon>
    </lineage>
</organism>